<keyword evidence="3" id="KW-1185">Reference proteome</keyword>
<dbReference type="InterPro" id="IPR052189">
    <property type="entry name" value="L-asp_N-monooxygenase_NS-form"/>
</dbReference>
<feature type="domain" description="FAD-dependent urate hydroxylase HpyO/Asp monooxygenase CreE-like FAD/NAD(P)-binding" evidence="1">
    <location>
        <begin position="10"/>
        <end position="166"/>
    </location>
</feature>
<sequence>MREKRRFRVAIVGCGPRGLGVLERLLVRLRRGPSDRDVVIWAIDPVEHGPGQVWRTDQADWYATNATAAELTAQSFDFPGRPQSYADWAGLDADSARQVYPSRAEYGRYLRETFARLCASTPPGVRVFPLTGTATALRRTDGRLHLSIDDGHPDLLVDKVILATGHSGLEPDDEDRALSAHGHYIRGGMAATMPLDEIEPGRTVAIRGLGLTFYDVTRALTIGRGGRFVRADGQLCYQPSGAEPRLVAGSRSGLPFRARAELNEPAELAPRPVILSDDRLAELREDAAARRGRPQLDFAAEVEPLIVAELEHAYRRRDGHGPLDVDALANPFNCPFAGRDEFRSRLLDVLRDDVARAKAGSTVDPVKAALEVMRSLRPLMPDVVDFDGLLPDSQRDFLTRWAPMSFLLSAGPPVEHVEQLVALIEAGVLDVVGPGARFEASEPGRFAVESPSVAGSRRLADVLLDARAPGADLRRDTNPLLRQLLADGMISEHVNVDPLTGRRFASGGLAITESPFHVLDAKGRPDPDVHALGVVTQNTRWFTQVGTGRPGRDSPFRRDADAIAVAVLAGEVRSWPVPA</sequence>
<dbReference type="PANTHER" id="PTHR40254:SF1">
    <property type="entry name" value="BLR0577 PROTEIN"/>
    <property type="match status" value="1"/>
</dbReference>
<dbReference type="RefSeq" id="WP_273940791.1">
    <property type="nucleotide sequence ID" value="NZ_CP097263.1"/>
</dbReference>
<dbReference type="EMBL" id="JBHLUD010000004">
    <property type="protein sequence ID" value="MFC0542369.1"/>
    <property type="molecule type" value="Genomic_DNA"/>
</dbReference>
<organism evidence="2 3">
    <name type="scientific">Kutzneria chonburiensis</name>
    <dbReference type="NCBI Taxonomy" id="1483604"/>
    <lineage>
        <taxon>Bacteria</taxon>
        <taxon>Bacillati</taxon>
        <taxon>Actinomycetota</taxon>
        <taxon>Actinomycetes</taxon>
        <taxon>Pseudonocardiales</taxon>
        <taxon>Pseudonocardiaceae</taxon>
        <taxon>Kutzneria</taxon>
    </lineage>
</organism>
<evidence type="ECO:0000259" key="1">
    <source>
        <dbReference type="Pfam" id="PF13454"/>
    </source>
</evidence>
<dbReference type="Gene3D" id="3.50.50.60">
    <property type="entry name" value="FAD/NAD(P)-binding domain"/>
    <property type="match status" value="1"/>
</dbReference>
<reference evidence="2 3" key="1">
    <citation type="submission" date="2024-09" db="EMBL/GenBank/DDBJ databases">
        <authorList>
            <person name="Sun Q."/>
            <person name="Mori K."/>
        </authorList>
    </citation>
    <scope>NUCLEOTIDE SEQUENCE [LARGE SCALE GENOMIC DNA]</scope>
    <source>
        <strain evidence="2 3">TBRC 1432</strain>
    </source>
</reference>
<protein>
    <submittedName>
        <fullName evidence="2">FAD/NAD(P)-binding protein</fullName>
    </submittedName>
</protein>
<evidence type="ECO:0000313" key="2">
    <source>
        <dbReference type="EMBL" id="MFC0542369.1"/>
    </source>
</evidence>
<accession>A0ABV6MQ95</accession>
<dbReference type="InterPro" id="IPR038732">
    <property type="entry name" value="HpyO/CreE_NAD-binding"/>
</dbReference>
<name>A0ABV6MQ95_9PSEU</name>
<proteinExistence type="predicted"/>
<dbReference type="InterPro" id="IPR036188">
    <property type="entry name" value="FAD/NAD-bd_sf"/>
</dbReference>
<dbReference type="SUPFAM" id="SSF51905">
    <property type="entry name" value="FAD/NAD(P)-binding domain"/>
    <property type="match status" value="1"/>
</dbReference>
<dbReference type="Proteomes" id="UP001589810">
    <property type="component" value="Unassembled WGS sequence"/>
</dbReference>
<gene>
    <name evidence="2" type="ORF">ACFFH7_12805</name>
</gene>
<comment type="caution">
    <text evidence="2">The sequence shown here is derived from an EMBL/GenBank/DDBJ whole genome shotgun (WGS) entry which is preliminary data.</text>
</comment>
<evidence type="ECO:0000313" key="3">
    <source>
        <dbReference type="Proteomes" id="UP001589810"/>
    </source>
</evidence>
<dbReference type="PANTHER" id="PTHR40254">
    <property type="entry name" value="BLR0577 PROTEIN"/>
    <property type="match status" value="1"/>
</dbReference>
<dbReference type="Pfam" id="PF13454">
    <property type="entry name" value="NAD_binding_9"/>
    <property type="match status" value="1"/>
</dbReference>